<evidence type="ECO:0000256" key="2">
    <source>
        <dbReference type="SAM" id="MobiDB-lite"/>
    </source>
</evidence>
<dbReference type="SUPFAM" id="SSF54928">
    <property type="entry name" value="RNA-binding domain, RBD"/>
    <property type="match status" value="1"/>
</dbReference>
<organism evidence="4 5">
    <name type="scientific">Oleoguttula mirabilis</name>
    <dbReference type="NCBI Taxonomy" id="1507867"/>
    <lineage>
        <taxon>Eukaryota</taxon>
        <taxon>Fungi</taxon>
        <taxon>Dikarya</taxon>
        <taxon>Ascomycota</taxon>
        <taxon>Pezizomycotina</taxon>
        <taxon>Dothideomycetes</taxon>
        <taxon>Dothideomycetidae</taxon>
        <taxon>Mycosphaerellales</taxon>
        <taxon>Teratosphaeriaceae</taxon>
        <taxon>Oleoguttula</taxon>
    </lineage>
</organism>
<proteinExistence type="predicted"/>
<protein>
    <recommendedName>
        <fullName evidence="3">RRM domain-containing protein</fullName>
    </recommendedName>
</protein>
<dbReference type="EMBL" id="JAVFHQ010000007">
    <property type="protein sequence ID" value="KAK4548448.1"/>
    <property type="molecule type" value="Genomic_DNA"/>
</dbReference>
<keyword evidence="5" id="KW-1185">Reference proteome</keyword>
<dbReference type="Proteomes" id="UP001324427">
    <property type="component" value="Unassembled WGS sequence"/>
</dbReference>
<reference evidence="4 5" key="1">
    <citation type="submission" date="2021-11" db="EMBL/GenBank/DDBJ databases">
        <title>Black yeast isolated from Biological Soil Crust.</title>
        <authorList>
            <person name="Kurbessoian T."/>
        </authorList>
    </citation>
    <scope>NUCLEOTIDE SEQUENCE [LARGE SCALE GENOMIC DNA]</scope>
    <source>
        <strain evidence="4 5">CCFEE 5522</strain>
    </source>
</reference>
<dbReference type="Pfam" id="PF04059">
    <property type="entry name" value="RRM_2"/>
    <property type="match status" value="1"/>
</dbReference>
<dbReference type="InterPro" id="IPR035979">
    <property type="entry name" value="RBD_domain_sf"/>
</dbReference>
<keyword evidence="1" id="KW-0694">RNA-binding</keyword>
<feature type="compositionally biased region" description="Polar residues" evidence="2">
    <location>
        <begin position="114"/>
        <end position="127"/>
    </location>
</feature>
<feature type="domain" description="RRM" evidence="3">
    <location>
        <begin position="478"/>
        <end position="561"/>
    </location>
</feature>
<comment type="caution">
    <text evidence="4">The sequence shown here is derived from an EMBL/GenBank/DDBJ whole genome shotgun (WGS) entry which is preliminary data.</text>
</comment>
<dbReference type="GO" id="GO:0003723">
    <property type="term" value="F:RNA binding"/>
    <property type="evidence" value="ECO:0007669"/>
    <property type="project" value="UniProtKB-UniRule"/>
</dbReference>
<accession>A0AAV9JSK6</accession>
<gene>
    <name evidence="4" type="ORF">LTR36_009358</name>
</gene>
<dbReference type="PROSITE" id="PS50102">
    <property type="entry name" value="RRM"/>
    <property type="match status" value="1"/>
</dbReference>
<dbReference type="AlphaFoldDB" id="A0AAV9JSK6"/>
<feature type="region of interest" description="Disordered" evidence="2">
    <location>
        <begin position="1"/>
        <end position="27"/>
    </location>
</feature>
<dbReference type="InterPro" id="IPR007201">
    <property type="entry name" value="Mei2-like_Rrm_C"/>
</dbReference>
<evidence type="ECO:0000313" key="4">
    <source>
        <dbReference type="EMBL" id="KAK4548448.1"/>
    </source>
</evidence>
<feature type="region of interest" description="Disordered" evidence="2">
    <location>
        <begin position="70"/>
        <end position="131"/>
    </location>
</feature>
<evidence type="ECO:0000313" key="5">
    <source>
        <dbReference type="Proteomes" id="UP001324427"/>
    </source>
</evidence>
<dbReference type="InterPro" id="IPR000504">
    <property type="entry name" value="RRM_dom"/>
</dbReference>
<feature type="compositionally biased region" description="Polar residues" evidence="2">
    <location>
        <begin position="10"/>
        <end position="27"/>
    </location>
</feature>
<feature type="compositionally biased region" description="Basic and acidic residues" evidence="2">
    <location>
        <begin position="636"/>
        <end position="645"/>
    </location>
</feature>
<name>A0AAV9JSK6_9PEZI</name>
<feature type="compositionally biased region" description="Polar residues" evidence="2">
    <location>
        <begin position="90"/>
        <end position="104"/>
    </location>
</feature>
<sequence>MSRMNGGRGNSASPTNGQQNGGVSLNGNLHATERAHSVYSPYMPYASQTHGCFAQNSSQKLHPGAHVFKPTGPKLAPTPIRILNRDSTPDEQPTIVTSSMSPATKSDEAKGKTATAQQPIGTRSGNMTPPRPRVFFTTDVGPEVPFLGGHYIKIENISRGELNGTFAALNEDFDWQNKVLACSAKKADGKNFVYLCCFDDLRDASQSFSNVEMVGVNWPMSYITHTEFASNLASEEQENTSFHEGQVIFVASFEGPTSEFNASGAGETVHELAKNFGEVRAFTEIAAPYPNLEFRVEYYKISDAKNALNSTIGNLSRTIGKWSIAGRALPNYTAHTNGVNGMAGLQGSMAGMDIHNTPHRHRNAHGGPVEFTSPTGRTAWTLDENGNQIRAVPVHVLPKISTIPFGVPIIGTPHRDRFNSAPMPQTPAHIMNGVHVQARNNSWNGVHYSHDASPRRSPIPSPQAVVRWKIENGQDVRTTVMLRNIPNRMNCWELKEILDHTSMGDYDFSYLRIDFEKGTNVGYAFVNFADPMTIMPFVDHYEGRRWQPSNKRLVELSYATVQGFDCLVEKFRNSAIMSEYKDYRPKLWYTPHTAPDATLVGSEQPFPQANNQSKKQRSHDNAGQIGLYAPRSGQMSRERGRRSQFDRGTPAQMQEDAYFNQMSPLNGYGNGYAYGMSPRMAVGPPPSFPPIAYGNGYAPDPYMHGNAMMPPQQYGYGPFDGADPFGPVNNYHGGYINGHNASFGTGPNTPASRLRTQTNGRLGGRPKNITTVGGPVQHPGVGYGNYTMPKVMEQDETAAPQYTAYETQAYDNVVGPQYYQNY</sequence>
<evidence type="ECO:0000259" key="3">
    <source>
        <dbReference type="PROSITE" id="PS50102"/>
    </source>
</evidence>
<feature type="region of interest" description="Disordered" evidence="2">
    <location>
        <begin position="599"/>
        <end position="648"/>
    </location>
</feature>
<evidence type="ECO:0000256" key="1">
    <source>
        <dbReference type="PROSITE-ProRule" id="PRU00176"/>
    </source>
</evidence>